<keyword evidence="3" id="KW-0378">Hydrolase</keyword>
<dbReference type="CDD" id="cd09117">
    <property type="entry name" value="PLDc_Bfil_DEXD_like"/>
    <property type="match status" value="1"/>
</dbReference>
<accession>A0AA96ZZS4</accession>
<dbReference type="Proteomes" id="UP001304088">
    <property type="component" value="Chromosome"/>
</dbReference>
<dbReference type="GO" id="GO:0016787">
    <property type="term" value="F:hydrolase activity"/>
    <property type="evidence" value="ECO:0007669"/>
    <property type="project" value="UniProtKB-KW"/>
</dbReference>
<protein>
    <submittedName>
        <fullName evidence="3">NgoFVII family restriction endonuclease</fullName>
        <ecNumber evidence="3">3.1.21.-</ecNumber>
    </submittedName>
</protein>
<feature type="domain" description="Restriction endonuclease type II NgoFVII C-terminal B3-like DNA-binding" evidence="2">
    <location>
        <begin position="188"/>
        <end position="336"/>
    </location>
</feature>
<gene>
    <name evidence="3" type="ORF">PXH68_04560</name>
</gene>
<evidence type="ECO:0000259" key="2">
    <source>
        <dbReference type="Pfam" id="PF20731"/>
    </source>
</evidence>
<dbReference type="InterPro" id="IPR048923">
    <property type="entry name" value="RE_NgoFVII_C"/>
</dbReference>
<sequence length="349" mass="40131">MSVYTEELESVILDYANFADELIIISGYCSPDIIEKFAKLGKKLEFFFGMYQKNALTFSTHNKLKEIDNKYSNLNINIVYDYHVHTKCYIFKKKNVINNILVGSANFSIYGLKSGKNSEMLVDVEPGIHFREIEEYYQEIQDASKRCDDASIIVLPKQSKKKRIGKSKKYKVSTNPFVALIPLFIYEKNKKIVPKSSGLNWGNQSGHSKNSGYLESYFAITANLIDNHPLVFPFKPEKRTTTTGKITRDYDPITILWDDGYVMEMTFQGKGVERPTSGKRNDGDPYRCYPKQLTSASGGSELGEYIRKRMNLSQRKVITLSDLKKYGQEYIELTYIQDGYYEADFSPKK</sequence>
<dbReference type="GO" id="GO:0004519">
    <property type="term" value="F:endonuclease activity"/>
    <property type="evidence" value="ECO:0007669"/>
    <property type="project" value="UniProtKB-KW"/>
</dbReference>
<name>A0AA96ZZS4_9STRE</name>
<dbReference type="EC" id="3.1.21.-" evidence="3"/>
<reference evidence="3 4" key="1">
    <citation type="submission" date="2023-02" db="EMBL/GenBank/DDBJ databases">
        <title>Streptococcus sp. Genome Sequencing and Assembly.</title>
        <authorList>
            <person name="Shore S.M."/>
            <person name="Nicholson T.L."/>
        </authorList>
    </citation>
    <scope>NUCLEOTIDE SEQUENCE [LARGE SCALE GENOMIC DNA]</scope>
    <source>
        <strain evidence="3 4">29896</strain>
    </source>
</reference>
<proteinExistence type="predicted"/>
<dbReference type="EMBL" id="CP118733">
    <property type="protein sequence ID" value="WNY47988.1"/>
    <property type="molecule type" value="Genomic_DNA"/>
</dbReference>
<dbReference type="Gene3D" id="3.30.870.10">
    <property type="entry name" value="Endonuclease Chain A"/>
    <property type="match status" value="1"/>
</dbReference>
<keyword evidence="4" id="KW-1185">Reference proteome</keyword>
<feature type="domain" description="Restriction endonuclease type II NgoFVII N-terminal" evidence="1">
    <location>
        <begin position="13"/>
        <end position="152"/>
    </location>
</feature>
<keyword evidence="3" id="KW-0540">Nuclease</keyword>
<dbReference type="AlphaFoldDB" id="A0AA96ZZS4"/>
<organism evidence="3 4">
    <name type="scientific">Streptococcus suivaginalis</name>
    <dbReference type="NCBI Taxonomy" id="3028082"/>
    <lineage>
        <taxon>Bacteria</taxon>
        <taxon>Bacillati</taxon>
        <taxon>Bacillota</taxon>
        <taxon>Bacilli</taxon>
        <taxon>Lactobacillales</taxon>
        <taxon>Streptococcaceae</taxon>
        <taxon>Streptococcus</taxon>
    </lineage>
</organism>
<keyword evidence="3" id="KW-0255">Endonuclease</keyword>
<dbReference type="Pfam" id="PF20731">
    <property type="entry name" value="RE_NgoFVII_C"/>
    <property type="match status" value="1"/>
</dbReference>
<evidence type="ECO:0000313" key="4">
    <source>
        <dbReference type="Proteomes" id="UP001304088"/>
    </source>
</evidence>
<dbReference type="Pfam" id="PF09565">
    <property type="entry name" value="RE_NgoFVII"/>
    <property type="match status" value="1"/>
</dbReference>
<dbReference type="KEGG" id="ssuv:PXH68_04560"/>
<dbReference type="RefSeq" id="WP_248028926.1">
    <property type="nucleotide sequence ID" value="NZ_CP118733.1"/>
</dbReference>
<evidence type="ECO:0000313" key="3">
    <source>
        <dbReference type="EMBL" id="WNY47988.1"/>
    </source>
</evidence>
<evidence type="ECO:0000259" key="1">
    <source>
        <dbReference type="Pfam" id="PF09565"/>
    </source>
</evidence>
<dbReference type="InterPro" id="IPR019065">
    <property type="entry name" value="RE_NgoFVII_N"/>
</dbReference>